<feature type="non-terminal residue" evidence="1">
    <location>
        <position position="1"/>
    </location>
</feature>
<protein>
    <submittedName>
        <fullName evidence="1">Uncharacterized protein</fullName>
    </submittedName>
</protein>
<evidence type="ECO:0000313" key="1">
    <source>
        <dbReference type="EMBL" id="PNX69122.1"/>
    </source>
</evidence>
<name>A0A2K3KS57_TRIPR</name>
<organism evidence="1 2">
    <name type="scientific">Trifolium pratense</name>
    <name type="common">Red clover</name>
    <dbReference type="NCBI Taxonomy" id="57577"/>
    <lineage>
        <taxon>Eukaryota</taxon>
        <taxon>Viridiplantae</taxon>
        <taxon>Streptophyta</taxon>
        <taxon>Embryophyta</taxon>
        <taxon>Tracheophyta</taxon>
        <taxon>Spermatophyta</taxon>
        <taxon>Magnoliopsida</taxon>
        <taxon>eudicotyledons</taxon>
        <taxon>Gunneridae</taxon>
        <taxon>Pentapetalae</taxon>
        <taxon>rosids</taxon>
        <taxon>fabids</taxon>
        <taxon>Fabales</taxon>
        <taxon>Fabaceae</taxon>
        <taxon>Papilionoideae</taxon>
        <taxon>50 kb inversion clade</taxon>
        <taxon>NPAAA clade</taxon>
        <taxon>Hologalegina</taxon>
        <taxon>IRL clade</taxon>
        <taxon>Trifolieae</taxon>
        <taxon>Trifolium</taxon>
    </lineage>
</organism>
<dbReference type="EMBL" id="ASHM01241940">
    <property type="protein sequence ID" value="PNX69122.1"/>
    <property type="molecule type" value="Genomic_DNA"/>
</dbReference>
<feature type="non-terminal residue" evidence="1">
    <location>
        <position position="55"/>
    </location>
</feature>
<proteinExistence type="predicted"/>
<dbReference type="Proteomes" id="UP000236291">
    <property type="component" value="Unassembled WGS sequence"/>
</dbReference>
<gene>
    <name evidence="1" type="ORF">L195_g064291</name>
</gene>
<dbReference type="AlphaFoldDB" id="A0A2K3KS57"/>
<evidence type="ECO:0000313" key="2">
    <source>
        <dbReference type="Proteomes" id="UP000236291"/>
    </source>
</evidence>
<reference evidence="1 2" key="1">
    <citation type="journal article" date="2014" name="Am. J. Bot.">
        <title>Genome assembly and annotation for red clover (Trifolium pratense; Fabaceae).</title>
        <authorList>
            <person name="Istvanek J."/>
            <person name="Jaros M."/>
            <person name="Krenek A."/>
            <person name="Repkova J."/>
        </authorList>
    </citation>
    <scope>NUCLEOTIDE SEQUENCE [LARGE SCALE GENOMIC DNA]</scope>
    <source>
        <strain evidence="2">cv. Tatra</strain>
        <tissue evidence="1">Young leaves</tissue>
    </source>
</reference>
<reference evidence="1 2" key="2">
    <citation type="journal article" date="2017" name="Front. Plant Sci.">
        <title>Gene Classification and Mining of Molecular Markers Useful in Red Clover (Trifolium pratense) Breeding.</title>
        <authorList>
            <person name="Istvanek J."/>
            <person name="Dluhosova J."/>
            <person name="Dluhos P."/>
            <person name="Patkova L."/>
            <person name="Nedelnik J."/>
            <person name="Repkova J."/>
        </authorList>
    </citation>
    <scope>NUCLEOTIDE SEQUENCE [LARGE SCALE GENOMIC DNA]</scope>
    <source>
        <strain evidence="2">cv. Tatra</strain>
        <tissue evidence="1">Young leaves</tissue>
    </source>
</reference>
<accession>A0A2K3KS57</accession>
<comment type="caution">
    <text evidence="1">The sequence shown here is derived from an EMBL/GenBank/DDBJ whole genome shotgun (WGS) entry which is preliminary data.</text>
</comment>
<sequence length="55" mass="6332">RVPFTGAFIDMDPPPPLPTLNDMLLSLQTIIESQQEFRHDLTAINTEINQLRNRL</sequence>